<reference evidence="1 3" key="2">
    <citation type="journal article" date="2014" name="BMC Genomics">
        <title>An improved genome release (version Mt4.0) for the model legume Medicago truncatula.</title>
        <authorList>
            <person name="Tang H."/>
            <person name="Krishnakumar V."/>
            <person name="Bidwell S."/>
            <person name="Rosen B."/>
            <person name="Chan A."/>
            <person name="Zhou S."/>
            <person name="Gentzbittel L."/>
            <person name="Childs K.L."/>
            <person name="Yandell M."/>
            <person name="Gundlach H."/>
            <person name="Mayer K.F."/>
            <person name="Schwartz D.C."/>
            <person name="Town C.D."/>
        </authorList>
    </citation>
    <scope>GENOME REANNOTATION</scope>
    <source>
        <strain evidence="1">A17</strain>
        <strain evidence="2 3">cv. Jemalong A17</strain>
    </source>
</reference>
<evidence type="ECO:0000313" key="2">
    <source>
        <dbReference type="EnsemblPlants" id="KEH28401"/>
    </source>
</evidence>
<sequence length="110" mass="12766">MNTHSPFSSLWQHVRDYMKKDWNVTLHRILCEKMRQKWNAKLMAKSNLQVSARISCKASTAQHEISLAISVDSTSVMSISSDCSLLAFEFHSRKLAFYSMQTRHDLYPKV</sequence>
<proteinExistence type="predicted"/>
<dbReference type="HOGENOM" id="CLU_2174754_0_0_1"/>
<organism evidence="1 3">
    <name type="scientific">Medicago truncatula</name>
    <name type="common">Barrel medic</name>
    <name type="synonym">Medicago tribuloides</name>
    <dbReference type="NCBI Taxonomy" id="3880"/>
    <lineage>
        <taxon>Eukaryota</taxon>
        <taxon>Viridiplantae</taxon>
        <taxon>Streptophyta</taxon>
        <taxon>Embryophyta</taxon>
        <taxon>Tracheophyta</taxon>
        <taxon>Spermatophyta</taxon>
        <taxon>Magnoliopsida</taxon>
        <taxon>eudicotyledons</taxon>
        <taxon>Gunneridae</taxon>
        <taxon>Pentapetalae</taxon>
        <taxon>rosids</taxon>
        <taxon>fabids</taxon>
        <taxon>Fabales</taxon>
        <taxon>Fabaceae</taxon>
        <taxon>Papilionoideae</taxon>
        <taxon>50 kb inversion clade</taxon>
        <taxon>NPAAA clade</taxon>
        <taxon>Hologalegina</taxon>
        <taxon>IRL clade</taxon>
        <taxon>Trifolieae</taxon>
        <taxon>Medicago</taxon>
    </lineage>
</organism>
<keyword evidence="3" id="KW-1185">Reference proteome</keyword>
<dbReference type="EMBL" id="CM001221">
    <property type="protein sequence ID" value="KEH28401.1"/>
    <property type="molecule type" value="Genomic_DNA"/>
</dbReference>
<accession>A0A072UG75</accession>
<evidence type="ECO:0000313" key="3">
    <source>
        <dbReference type="Proteomes" id="UP000002051"/>
    </source>
</evidence>
<reference evidence="1 3" key="1">
    <citation type="journal article" date="2011" name="Nature">
        <title>The Medicago genome provides insight into the evolution of rhizobial symbioses.</title>
        <authorList>
            <person name="Young N.D."/>
            <person name="Debelle F."/>
            <person name="Oldroyd G.E."/>
            <person name="Geurts R."/>
            <person name="Cannon S.B."/>
            <person name="Udvardi M.K."/>
            <person name="Benedito V.A."/>
            <person name="Mayer K.F."/>
            <person name="Gouzy J."/>
            <person name="Schoof H."/>
            <person name="Van de Peer Y."/>
            <person name="Proost S."/>
            <person name="Cook D.R."/>
            <person name="Meyers B.C."/>
            <person name="Spannagl M."/>
            <person name="Cheung F."/>
            <person name="De Mita S."/>
            <person name="Krishnakumar V."/>
            <person name="Gundlach H."/>
            <person name="Zhou S."/>
            <person name="Mudge J."/>
            <person name="Bharti A.K."/>
            <person name="Murray J.D."/>
            <person name="Naoumkina M.A."/>
            <person name="Rosen B."/>
            <person name="Silverstein K.A."/>
            <person name="Tang H."/>
            <person name="Rombauts S."/>
            <person name="Zhao P.X."/>
            <person name="Zhou P."/>
            <person name="Barbe V."/>
            <person name="Bardou P."/>
            <person name="Bechner M."/>
            <person name="Bellec A."/>
            <person name="Berger A."/>
            <person name="Berges H."/>
            <person name="Bidwell S."/>
            <person name="Bisseling T."/>
            <person name="Choisne N."/>
            <person name="Couloux A."/>
            <person name="Denny R."/>
            <person name="Deshpande S."/>
            <person name="Dai X."/>
            <person name="Doyle J.J."/>
            <person name="Dudez A.M."/>
            <person name="Farmer A.D."/>
            <person name="Fouteau S."/>
            <person name="Franken C."/>
            <person name="Gibelin C."/>
            <person name="Gish J."/>
            <person name="Goldstein S."/>
            <person name="Gonzalez A.J."/>
            <person name="Green P.J."/>
            <person name="Hallab A."/>
            <person name="Hartog M."/>
            <person name="Hua A."/>
            <person name="Humphray S.J."/>
            <person name="Jeong D.H."/>
            <person name="Jing Y."/>
            <person name="Jocker A."/>
            <person name="Kenton S.M."/>
            <person name="Kim D.J."/>
            <person name="Klee K."/>
            <person name="Lai H."/>
            <person name="Lang C."/>
            <person name="Lin S."/>
            <person name="Macmil S.L."/>
            <person name="Magdelenat G."/>
            <person name="Matthews L."/>
            <person name="McCorrison J."/>
            <person name="Monaghan E.L."/>
            <person name="Mun J.H."/>
            <person name="Najar F.Z."/>
            <person name="Nicholson C."/>
            <person name="Noirot C."/>
            <person name="O'Bleness M."/>
            <person name="Paule C.R."/>
            <person name="Poulain J."/>
            <person name="Prion F."/>
            <person name="Qin B."/>
            <person name="Qu C."/>
            <person name="Retzel E.F."/>
            <person name="Riddle C."/>
            <person name="Sallet E."/>
            <person name="Samain S."/>
            <person name="Samson N."/>
            <person name="Sanders I."/>
            <person name="Saurat O."/>
            <person name="Scarpelli C."/>
            <person name="Schiex T."/>
            <person name="Segurens B."/>
            <person name="Severin A.J."/>
            <person name="Sherrier D.J."/>
            <person name="Shi R."/>
            <person name="Sims S."/>
            <person name="Singer S.R."/>
            <person name="Sinharoy S."/>
            <person name="Sterck L."/>
            <person name="Viollet A."/>
            <person name="Wang B.B."/>
            <person name="Wang K."/>
            <person name="Wang M."/>
            <person name="Wang X."/>
            <person name="Warfsmann J."/>
            <person name="Weissenbach J."/>
            <person name="White D.D."/>
            <person name="White J.D."/>
            <person name="Wiley G.B."/>
            <person name="Wincker P."/>
            <person name="Xing Y."/>
            <person name="Yang L."/>
            <person name="Yao Z."/>
            <person name="Ying F."/>
            <person name="Zhai J."/>
            <person name="Zhou L."/>
            <person name="Zuber A."/>
            <person name="Denarie J."/>
            <person name="Dixon R.A."/>
            <person name="May G.D."/>
            <person name="Schwartz D.C."/>
            <person name="Rogers J."/>
            <person name="Quetier F."/>
            <person name="Town C.D."/>
            <person name="Roe B.A."/>
        </authorList>
    </citation>
    <scope>NUCLEOTIDE SEQUENCE [LARGE SCALE GENOMIC DNA]</scope>
    <source>
        <strain evidence="1">A17</strain>
        <strain evidence="2 3">cv. Jemalong A17</strain>
    </source>
</reference>
<protein>
    <submittedName>
        <fullName evidence="1 2">Uncharacterized protein</fullName>
    </submittedName>
</protein>
<reference evidence="2" key="3">
    <citation type="submission" date="2015-04" db="UniProtKB">
        <authorList>
            <consortium name="EnsemblPlants"/>
        </authorList>
    </citation>
    <scope>IDENTIFICATION</scope>
    <source>
        <strain evidence="2">cv. Jemalong A17</strain>
    </source>
</reference>
<dbReference type="AlphaFoldDB" id="A0A072UG75"/>
<dbReference type="EnsemblPlants" id="KEH28401">
    <property type="protein sequence ID" value="KEH28401"/>
    <property type="gene ID" value="MTR_5g091145"/>
</dbReference>
<evidence type="ECO:0000313" key="1">
    <source>
        <dbReference type="EMBL" id="KEH28401.1"/>
    </source>
</evidence>
<gene>
    <name evidence="1" type="ordered locus">MTR_5g091145</name>
</gene>
<name>A0A072UG75_MEDTR</name>
<dbReference type="Proteomes" id="UP000002051">
    <property type="component" value="Chromosome 5"/>
</dbReference>